<dbReference type="GO" id="GO:0036503">
    <property type="term" value="P:ERAD pathway"/>
    <property type="evidence" value="ECO:0007669"/>
    <property type="project" value="TreeGrafter"/>
</dbReference>
<evidence type="ECO:0000256" key="1">
    <source>
        <dbReference type="ARBA" id="ARBA00023054"/>
    </source>
</evidence>
<feature type="compositionally biased region" description="Acidic residues" evidence="2">
    <location>
        <begin position="470"/>
        <end position="479"/>
    </location>
</feature>
<dbReference type="CDD" id="cd14273">
    <property type="entry name" value="UBA_TAP-C_like"/>
    <property type="match status" value="1"/>
</dbReference>
<dbReference type="InterPro" id="IPR050730">
    <property type="entry name" value="UBX_domain-protein"/>
</dbReference>
<dbReference type="SUPFAM" id="SSF52833">
    <property type="entry name" value="Thioredoxin-like"/>
    <property type="match status" value="1"/>
</dbReference>
<dbReference type="SUPFAM" id="SSF54236">
    <property type="entry name" value="Ubiquitin-like"/>
    <property type="match status" value="1"/>
</dbReference>
<dbReference type="CDD" id="cd01767">
    <property type="entry name" value="UBX"/>
    <property type="match status" value="1"/>
</dbReference>
<dbReference type="InterPro" id="IPR036249">
    <property type="entry name" value="Thioredoxin-like_sf"/>
</dbReference>
<dbReference type="PANTHER" id="PTHR23322">
    <property type="entry name" value="FAS-ASSOCIATED PROTEIN"/>
    <property type="match status" value="1"/>
</dbReference>
<dbReference type="STRING" id="1442371.A0A0D2HKD7"/>
<dbReference type="SUPFAM" id="SSF46934">
    <property type="entry name" value="UBA-like"/>
    <property type="match status" value="1"/>
</dbReference>
<feature type="region of interest" description="Disordered" evidence="2">
    <location>
        <begin position="337"/>
        <end position="397"/>
    </location>
</feature>
<dbReference type="RefSeq" id="XP_016636463.1">
    <property type="nucleotide sequence ID" value="XM_016772993.1"/>
</dbReference>
<reference evidence="4 5" key="1">
    <citation type="submission" date="2015-01" db="EMBL/GenBank/DDBJ databases">
        <title>The Genome Sequence of Fonsecaea multimorphosa CBS 102226.</title>
        <authorList>
            <consortium name="The Broad Institute Genomics Platform"/>
            <person name="Cuomo C."/>
            <person name="de Hoog S."/>
            <person name="Gorbushina A."/>
            <person name="Stielow B."/>
            <person name="Teixiera M."/>
            <person name="Abouelleil A."/>
            <person name="Chapman S.B."/>
            <person name="Priest M."/>
            <person name="Young S.K."/>
            <person name="Wortman J."/>
            <person name="Nusbaum C."/>
            <person name="Birren B."/>
        </authorList>
    </citation>
    <scope>NUCLEOTIDE SEQUENCE [LARGE SCALE GENOMIC DNA]</scope>
    <source>
        <strain evidence="4 5">CBS 102226</strain>
    </source>
</reference>
<evidence type="ECO:0000313" key="5">
    <source>
        <dbReference type="Proteomes" id="UP000053411"/>
    </source>
</evidence>
<dbReference type="InterPro" id="IPR029071">
    <property type="entry name" value="Ubiquitin-like_domsf"/>
</dbReference>
<evidence type="ECO:0000256" key="2">
    <source>
        <dbReference type="SAM" id="MobiDB-lite"/>
    </source>
</evidence>
<keyword evidence="1" id="KW-0175">Coiled coil</keyword>
<dbReference type="Gene3D" id="3.40.30.10">
    <property type="entry name" value="Glutaredoxin"/>
    <property type="match status" value="1"/>
</dbReference>
<gene>
    <name evidence="4" type="ORF">Z520_02479</name>
</gene>
<dbReference type="VEuPathDB" id="FungiDB:Z520_02479"/>
<dbReference type="Proteomes" id="UP000053411">
    <property type="component" value="Unassembled WGS sequence"/>
</dbReference>
<dbReference type="PROSITE" id="PS50033">
    <property type="entry name" value="UBX"/>
    <property type="match status" value="1"/>
</dbReference>
<dbReference type="OrthoDB" id="1026733at2759"/>
<feature type="compositionally biased region" description="Basic and acidic residues" evidence="2">
    <location>
        <begin position="351"/>
        <end position="385"/>
    </location>
</feature>
<feature type="region of interest" description="Disordered" evidence="2">
    <location>
        <begin position="501"/>
        <end position="537"/>
    </location>
</feature>
<dbReference type="Pfam" id="PF14555">
    <property type="entry name" value="UBA_4"/>
    <property type="match status" value="1"/>
</dbReference>
<dbReference type="PANTHER" id="PTHR23322:SF1">
    <property type="entry name" value="FAS-ASSOCIATED FACTOR 2"/>
    <property type="match status" value="1"/>
</dbReference>
<sequence>MSTPDISQLTASQQEALQTYTSVTDQDPIAAIPLLQRCEWNVQIAAARFFDGEPATDPLVEAQSQVPPASARQTTNLQYESLLAATQSSPRTSRVSPEDIVTRVDTSGTVNEPVYRPSTLFSIIFTPVNILYRVFTTVLSPFGFLVPTFLSRLFRRLLYQSQSQSRTQRRALPPAENARRFIREFSEEYGAEGHDGESSAPLLPFTESGFNLTLDTAKKDLKFMLVVLLSPSHDDNNTWVRETLLSPQFKSFLDSHRSDLILWGGDVRDSEAYQVSASLQCTKFPFAALICQGSEPGSGSPSGAMTVIMRAVGPTSAADLIAKIATAMTAHQTQLTAARAQQAERTATQNLRREQDSAYERSLAQDRERARRRREEEEAARRAEMEAQEQARLAEKRQRDLGQWKRWRAQSLPGEPDTELKDAIRVSVRMPSGERVIRRFRADADMEELYAFVECYEVIRSRDSEKQNEGEEEDVEEPQGYEHEYKFRLVSPMPRAVFELGKGGSIGTRVGKGANLIVEPIDEEEDDDEEDGNEDQD</sequence>
<dbReference type="SMART" id="SM00594">
    <property type="entry name" value="UAS"/>
    <property type="match status" value="1"/>
</dbReference>
<keyword evidence="5" id="KW-1185">Reference proteome</keyword>
<accession>A0A0D2HKD7</accession>
<feature type="region of interest" description="Disordered" evidence="2">
    <location>
        <begin position="462"/>
        <end position="482"/>
    </location>
</feature>
<dbReference type="EMBL" id="KN848064">
    <property type="protein sequence ID" value="KIY02341.1"/>
    <property type="molecule type" value="Genomic_DNA"/>
</dbReference>
<dbReference type="GO" id="GO:0043130">
    <property type="term" value="F:ubiquitin binding"/>
    <property type="evidence" value="ECO:0007669"/>
    <property type="project" value="TreeGrafter"/>
</dbReference>
<dbReference type="Pfam" id="PF00789">
    <property type="entry name" value="UBX"/>
    <property type="match status" value="1"/>
</dbReference>
<proteinExistence type="predicted"/>
<dbReference type="InterPro" id="IPR009060">
    <property type="entry name" value="UBA-like_sf"/>
</dbReference>
<protein>
    <recommendedName>
        <fullName evidence="3">UBX domain-containing protein</fullName>
    </recommendedName>
</protein>
<feature type="compositionally biased region" description="Low complexity" evidence="2">
    <location>
        <begin position="337"/>
        <end position="349"/>
    </location>
</feature>
<dbReference type="Gene3D" id="1.10.8.10">
    <property type="entry name" value="DNA helicase RuvA subunit, C-terminal domain"/>
    <property type="match status" value="1"/>
</dbReference>
<evidence type="ECO:0000313" key="4">
    <source>
        <dbReference type="EMBL" id="KIY02341.1"/>
    </source>
</evidence>
<dbReference type="GO" id="GO:0005783">
    <property type="term" value="C:endoplasmic reticulum"/>
    <property type="evidence" value="ECO:0007669"/>
    <property type="project" value="TreeGrafter"/>
</dbReference>
<dbReference type="InterPro" id="IPR006577">
    <property type="entry name" value="UAS"/>
</dbReference>
<organism evidence="4 5">
    <name type="scientific">Fonsecaea multimorphosa CBS 102226</name>
    <dbReference type="NCBI Taxonomy" id="1442371"/>
    <lineage>
        <taxon>Eukaryota</taxon>
        <taxon>Fungi</taxon>
        <taxon>Dikarya</taxon>
        <taxon>Ascomycota</taxon>
        <taxon>Pezizomycotina</taxon>
        <taxon>Eurotiomycetes</taxon>
        <taxon>Chaetothyriomycetidae</taxon>
        <taxon>Chaetothyriales</taxon>
        <taxon>Herpotrichiellaceae</taxon>
        <taxon>Fonsecaea</taxon>
    </lineage>
</organism>
<dbReference type="InterPro" id="IPR001012">
    <property type="entry name" value="UBX_dom"/>
</dbReference>
<dbReference type="Gene3D" id="3.10.20.90">
    <property type="entry name" value="Phosphatidylinositol 3-kinase Catalytic Subunit, Chain A, domain 1"/>
    <property type="match status" value="1"/>
</dbReference>
<feature type="compositionally biased region" description="Acidic residues" evidence="2">
    <location>
        <begin position="520"/>
        <end position="537"/>
    </location>
</feature>
<dbReference type="AlphaFoldDB" id="A0A0D2HKD7"/>
<dbReference type="GeneID" id="27708225"/>
<name>A0A0D2HKD7_9EURO</name>
<evidence type="ECO:0000259" key="3">
    <source>
        <dbReference type="PROSITE" id="PS50033"/>
    </source>
</evidence>
<feature type="domain" description="UBX" evidence="3">
    <location>
        <begin position="419"/>
        <end position="498"/>
    </location>
</feature>